<dbReference type="SMART" id="SM00091">
    <property type="entry name" value="PAS"/>
    <property type="match status" value="2"/>
</dbReference>
<dbReference type="Pfam" id="PF00990">
    <property type="entry name" value="GGDEF"/>
    <property type="match status" value="1"/>
</dbReference>
<dbReference type="Proteomes" id="UP000886390">
    <property type="component" value="Unassembled WGS sequence"/>
</dbReference>
<comment type="caution">
    <text evidence="6">The sequence shown here is derived from an EMBL/GenBank/DDBJ whole genome shotgun (WGS) entry which is preliminary data.</text>
</comment>
<dbReference type="InterPro" id="IPR001610">
    <property type="entry name" value="PAC"/>
</dbReference>
<dbReference type="FunFam" id="3.30.70.270:FF:000001">
    <property type="entry name" value="Diguanylate cyclase domain protein"/>
    <property type="match status" value="1"/>
</dbReference>
<dbReference type="NCBIfam" id="TIGR00229">
    <property type="entry name" value="sensory_box"/>
    <property type="match status" value="2"/>
</dbReference>
<feature type="domain" description="PAS" evidence="2">
    <location>
        <begin position="34"/>
        <end position="104"/>
    </location>
</feature>
<name>A0A7C3C2Z2_9BACT</name>
<dbReference type="SUPFAM" id="SSF55785">
    <property type="entry name" value="PYP-like sensor domain (PAS domain)"/>
    <property type="match status" value="2"/>
</dbReference>
<dbReference type="Gene3D" id="3.30.70.270">
    <property type="match status" value="1"/>
</dbReference>
<dbReference type="PROSITE" id="PS50113">
    <property type="entry name" value="PAC"/>
    <property type="match status" value="2"/>
</dbReference>
<comment type="catalytic activity">
    <reaction evidence="1">
        <text>3',3'-c-di-GMP + H2O = 5'-phosphoguanylyl(3'-&gt;5')guanosine + H(+)</text>
        <dbReference type="Rhea" id="RHEA:24902"/>
        <dbReference type="ChEBI" id="CHEBI:15377"/>
        <dbReference type="ChEBI" id="CHEBI:15378"/>
        <dbReference type="ChEBI" id="CHEBI:58754"/>
        <dbReference type="ChEBI" id="CHEBI:58805"/>
        <dbReference type="EC" id="3.1.4.52"/>
    </reaction>
    <physiologicalReaction direction="left-to-right" evidence="1">
        <dbReference type="Rhea" id="RHEA:24903"/>
    </physiologicalReaction>
</comment>
<evidence type="ECO:0000259" key="2">
    <source>
        <dbReference type="PROSITE" id="PS50112"/>
    </source>
</evidence>
<feature type="domain" description="PAC" evidence="3">
    <location>
        <begin position="226"/>
        <end position="278"/>
    </location>
</feature>
<evidence type="ECO:0000259" key="3">
    <source>
        <dbReference type="PROSITE" id="PS50113"/>
    </source>
</evidence>
<dbReference type="GO" id="GO:0071111">
    <property type="term" value="F:cyclic-guanylate-specific phosphodiesterase activity"/>
    <property type="evidence" value="ECO:0007669"/>
    <property type="project" value="UniProtKB-EC"/>
</dbReference>
<dbReference type="Pfam" id="PF00563">
    <property type="entry name" value="EAL"/>
    <property type="match status" value="1"/>
</dbReference>
<gene>
    <name evidence="6" type="ORF">ENJ67_00290</name>
</gene>
<dbReference type="PANTHER" id="PTHR44757:SF2">
    <property type="entry name" value="BIOFILM ARCHITECTURE MAINTENANCE PROTEIN MBAA"/>
    <property type="match status" value="1"/>
</dbReference>
<dbReference type="FunFam" id="3.20.20.450:FF:000001">
    <property type="entry name" value="Cyclic di-GMP phosphodiesterase yahA"/>
    <property type="match status" value="1"/>
</dbReference>
<dbReference type="PROSITE" id="PS50112">
    <property type="entry name" value="PAS"/>
    <property type="match status" value="2"/>
</dbReference>
<dbReference type="InterPro" id="IPR000160">
    <property type="entry name" value="GGDEF_dom"/>
</dbReference>
<protein>
    <submittedName>
        <fullName evidence="6">EAL domain-containing protein</fullName>
    </submittedName>
</protein>
<accession>A0A7C3C2Z2</accession>
<dbReference type="Pfam" id="PF13426">
    <property type="entry name" value="PAS_9"/>
    <property type="match status" value="2"/>
</dbReference>
<dbReference type="InterPro" id="IPR001633">
    <property type="entry name" value="EAL_dom"/>
</dbReference>
<dbReference type="InterPro" id="IPR052155">
    <property type="entry name" value="Biofilm_reg_signaling"/>
</dbReference>
<dbReference type="GO" id="GO:0071732">
    <property type="term" value="P:cellular response to nitric oxide"/>
    <property type="evidence" value="ECO:0007669"/>
    <property type="project" value="UniProtKB-ARBA"/>
</dbReference>
<dbReference type="NCBIfam" id="TIGR00254">
    <property type="entry name" value="GGDEF"/>
    <property type="match status" value="1"/>
</dbReference>
<dbReference type="InterPro" id="IPR043128">
    <property type="entry name" value="Rev_trsase/Diguanyl_cyclase"/>
</dbReference>
<evidence type="ECO:0000259" key="5">
    <source>
        <dbReference type="PROSITE" id="PS50887"/>
    </source>
</evidence>
<dbReference type="EMBL" id="DRNH01000016">
    <property type="protein sequence ID" value="HFB53143.1"/>
    <property type="molecule type" value="Genomic_DNA"/>
</dbReference>
<dbReference type="PROSITE" id="PS50887">
    <property type="entry name" value="GGDEF"/>
    <property type="match status" value="1"/>
</dbReference>
<dbReference type="CDD" id="cd00130">
    <property type="entry name" value="PAS"/>
    <property type="match status" value="2"/>
</dbReference>
<sequence>LLINARVIYDEKKQPFKLIGTTQDITEITAIKEEAKELATLLEHSSNEIYVVDMDTLDYLYVNDGACSATGYTKEEFLEMNIRDLGPYLSAQKIDSIKQTLKESKSALTRTIHQRKDGSNYHVQAYIHTLQYKNKPSYVIFDTDITETVKLEEEYKKQAKILQYIHDSVISTDIYGTILTWNKGSENLFGYTKEEIVGKNIQILYAQENESSLDELLSMLNVKNNLNSEITMLKKDTSPVICDVSFSILRDDLGTVTGYIGYIQDITQQKETQRLLEEQTKLLKHQAYHDMLTALPNRMLFNDRLEQAIIQAKRNKQKFALLFIDLDQFKNINDSLGHHIGDEVLIEAANRLSKTIREQDTLSRLGGDEFTIILKDIDNVQNVTTVAQKIISVIKEPISIASHSLYISSSIGISIYPDDTTIAENLVKYADAAMYRAKDEGRDNFQFYSSEMTTMAFEKVVMENSLRIAIKEQQFEVYYQPQYDLKTDKIIGMEALVRWMHPTMGIIPPVKFIPLAETTGLIVEIDRLVMQIAMKQFVAWYKSGLNPGILALNLAMRQLNEDDFISYLLETMNKLQFRPEWLELEVTEGQMMSNPDISIKKLNKLYKLGIEIAIDDFGTGYSSLSYLKKLPLNKLKIDQSFVHDIPDDEDDVAIIKAIIALGRSLNLKLIAEGVETKEQKEFLLQESCDYAQGYFYSKPIHKEEMKKLLSAI</sequence>
<evidence type="ECO:0000256" key="1">
    <source>
        <dbReference type="ARBA" id="ARBA00051114"/>
    </source>
</evidence>
<evidence type="ECO:0000259" key="4">
    <source>
        <dbReference type="PROSITE" id="PS50883"/>
    </source>
</evidence>
<organism evidence="6">
    <name type="scientific">Sulfurimonas autotrophica</name>
    <dbReference type="NCBI Taxonomy" id="202747"/>
    <lineage>
        <taxon>Bacteria</taxon>
        <taxon>Pseudomonadati</taxon>
        <taxon>Campylobacterota</taxon>
        <taxon>Epsilonproteobacteria</taxon>
        <taxon>Campylobacterales</taxon>
        <taxon>Sulfurimonadaceae</taxon>
        <taxon>Sulfurimonas</taxon>
    </lineage>
</organism>
<dbReference type="InterPro" id="IPR029787">
    <property type="entry name" value="Nucleotide_cyclase"/>
</dbReference>
<feature type="non-terminal residue" evidence="6">
    <location>
        <position position="1"/>
    </location>
</feature>
<dbReference type="InterPro" id="IPR035919">
    <property type="entry name" value="EAL_sf"/>
</dbReference>
<dbReference type="SMART" id="SM00267">
    <property type="entry name" value="GGDEF"/>
    <property type="match status" value="1"/>
</dbReference>
<feature type="domain" description="PAC" evidence="3">
    <location>
        <begin position="1"/>
        <end position="37"/>
    </location>
</feature>
<dbReference type="SMART" id="SM00052">
    <property type="entry name" value="EAL"/>
    <property type="match status" value="1"/>
</dbReference>
<dbReference type="SMART" id="SM00086">
    <property type="entry name" value="PAC"/>
    <property type="match status" value="2"/>
</dbReference>
<dbReference type="SUPFAM" id="SSF141868">
    <property type="entry name" value="EAL domain-like"/>
    <property type="match status" value="1"/>
</dbReference>
<feature type="domain" description="EAL" evidence="4">
    <location>
        <begin position="459"/>
        <end position="712"/>
    </location>
</feature>
<dbReference type="Gene3D" id="3.20.20.450">
    <property type="entry name" value="EAL domain"/>
    <property type="match status" value="1"/>
</dbReference>
<evidence type="ECO:0000313" key="6">
    <source>
        <dbReference type="EMBL" id="HFB53143.1"/>
    </source>
</evidence>
<dbReference type="Gene3D" id="3.30.450.20">
    <property type="entry name" value="PAS domain"/>
    <property type="match status" value="2"/>
</dbReference>
<dbReference type="SUPFAM" id="SSF55073">
    <property type="entry name" value="Nucleotide cyclase"/>
    <property type="match status" value="1"/>
</dbReference>
<dbReference type="InterPro" id="IPR000014">
    <property type="entry name" value="PAS"/>
</dbReference>
<reference evidence="6" key="1">
    <citation type="journal article" date="2020" name="mSystems">
        <title>Genome- and Community-Level Interaction Insights into Carbon Utilization and Element Cycling Functions of Hydrothermarchaeota in Hydrothermal Sediment.</title>
        <authorList>
            <person name="Zhou Z."/>
            <person name="Liu Y."/>
            <person name="Xu W."/>
            <person name="Pan J."/>
            <person name="Luo Z.H."/>
            <person name="Li M."/>
        </authorList>
    </citation>
    <scope>NUCLEOTIDE SEQUENCE [LARGE SCALE GENOMIC DNA]</scope>
    <source>
        <strain evidence="6">HyVt-507</strain>
    </source>
</reference>
<proteinExistence type="predicted"/>
<feature type="domain" description="GGDEF" evidence="5">
    <location>
        <begin position="317"/>
        <end position="450"/>
    </location>
</feature>
<dbReference type="CDD" id="cd01948">
    <property type="entry name" value="EAL"/>
    <property type="match status" value="1"/>
</dbReference>
<dbReference type="AlphaFoldDB" id="A0A7C3C2Z2"/>
<dbReference type="PROSITE" id="PS50883">
    <property type="entry name" value="EAL"/>
    <property type="match status" value="1"/>
</dbReference>
<feature type="domain" description="PAS" evidence="2">
    <location>
        <begin position="154"/>
        <end position="229"/>
    </location>
</feature>
<dbReference type="CDD" id="cd01949">
    <property type="entry name" value="GGDEF"/>
    <property type="match status" value="1"/>
</dbReference>
<dbReference type="InterPro" id="IPR035965">
    <property type="entry name" value="PAS-like_dom_sf"/>
</dbReference>
<dbReference type="InterPro" id="IPR000700">
    <property type="entry name" value="PAS-assoc_C"/>
</dbReference>
<dbReference type="PANTHER" id="PTHR44757">
    <property type="entry name" value="DIGUANYLATE CYCLASE DGCP"/>
    <property type="match status" value="1"/>
</dbReference>